<dbReference type="Pfam" id="PF05186">
    <property type="entry name" value="Dpy-30"/>
    <property type="match status" value="1"/>
</dbReference>
<feature type="compositionally biased region" description="Acidic residues" evidence="1">
    <location>
        <begin position="1"/>
        <end position="10"/>
    </location>
</feature>
<dbReference type="AlphaFoldDB" id="B4LI24"/>
<evidence type="ECO:0000313" key="2">
    <source>
        <dbReference type="EMBL" id="EDW68568.1"/>
    </source>
</evidence>
<evidence type="ECO:0000313" key="3">
    <source>
        <dbReference type="Proteomes" id="UP000008792"/>
    </source>
</evidence>
<proteinExistence type="predicted"/>
<dbReference type="PhylomeDB" id="B4LI24"/>
<evidence type="ECO:0008006" key="4">
    <source>
        <dbReference type="Google" id="ProtNLM"/>
    </source>
</evidence>
<dbReference type="InParanoid" id="B4LI24"/>
<evidence type="ECO:0000256" key="1">
    <source>
        <dbReference type="SAM" id="MobiDB-lite"/>
    </source>
</evidence>
<dbReference type="OMA" id="PIMMEGM"/>
<accession>B4LI24</accession>
<dbReference type="KEGG" id="dvi:6622182"/>
<dbReference type="InterPro" id="IPR007858">
    <property type="entry name" value="Dpy-30_motif"/>
</dbReference>
<protein>
    <recommendedName>
        <fullName evidence="4">Protein dpy-30 homolog</fullName>
    </recommendedName>
</protein>
<feature type="compositionally biased region" description="Basic and acidic residues" evidence="1">
    <location>
        <begin position="48"/>
        <end position="75"/>
    </location>
</feature>
<feature type="region of interest" description="Disordered" evidence="1">
    <location>
        <begin position="1"/>
        <end position="75"/>
    </location>
</feature>
<reference evidence="2 3" key="1">
    <citation type="journal article" date="2007" name="Nature">
        <title>Evolution of genes and genomes on the Drosophila phylogeny.</title>
        <authorList>
            <consortium name="Drosophila 12 Genomes Consortium"/>
            <person name="Clark A.G."/>
            <person name="Eisen M.B."/>
            <person name="Smith D.R."/>
            <person name="Bergman C.M."/>
            <person name="Oliver B."/>
            <person name="Markow T.A."/>
            <person name="Kaufman T.C."/>
            <person name="Kellis M."/>
            <person name="Gelbart W."/>
            <person name="Iyer V.N."/>
            <person name="Pollard D.A."/>
            <person name="Sackton T.B."/>
            <person name="Larracuente A.M."/>
            <person name="Singh N.D."/>
            <person name="Abad J.P."/>
            <person name="Abt D.N."/>
            <person name="Adryan B."/>
            <person name="Aguade M."/>
            <person name="Akashi H."/>
            <person name="Anderson W.W."/>
            <person name="Aquadro C.F."/>
            <person name="Ardell D.H."/>
            <person name="Arguello R."/>
            <person name="Artieri C.G."/>
            <person name="Barbash D.A."/>
            <person name="Barker D."/>
            <person name="Barsanti P."/>
            <person name="Batterham P."/>
            <person name="Batzoglou S."/>
            <person name="Begun D."/>
            <person name="Bhutkar A."/>
            <person name="Blanco E."/>
            <person name="Bosak S.A."/>
            <person name="Bradley R.K."/>
            <person name="Brand A.D."/>
            <person name="Brent M.R."/>
            <person name="Brooks A.N."/>
            <person name="Brown R.H."/>
            <person name="Butlin R.K."/>
            <person name="Caggese C."/>
            <person name="Calvi B.R."/>
            <person name="Bernardo de Carvalho A."/>
            <person name="Caspi A."/>
            <person name="Castrezana S."/>
            <person name="Celniker S.E."/>
            <person name="Chang J.L."/>
            <person name="Chapple C."/>
            <person name="Chatterji S."/>
            <person name="Chinwalla A."/>
            <person name="Civetta A."/>
            <person name="Clifton S.W."/>
            <person name="Comeron J.M."/>
            <person name="Costello J.C."/>
            <person name="Coyne J.A."/>
            <person name="Daub J."/>
            <person name="David R.G."/>
            <person name="Delcher A.L."/>
            <person name="Delehaunty K."/>
            <person name="Do C.B."/>
            <person name="Ebling H."/>
            <person name="Edwards K."/>
            <person name="Eickbush T."/>
            <person name="Evans J.D."/>
            <person name="Filipski A."/>
            <person name="Findeiss S."/>
            <person name="Freyhult E."/>
            <person name="Fulton L."/>
            <person name="Fulton R."/>
            <person name="Garcia A.C."/>
            <person name="Gardiner A."/>
            <person name="Garfield D.A."/>
            <person name="Garvin B.E."/>
            <person name="Gibson G."/>
            <person name="Gilbert D."/>
            <person name="Gnerre S."/>
            <person name="Godfrey J."/>
            <person name="Good R."/>
            <person name="Gotea V."/>
            <person name="Gravely B."/>
            <person name="Greenberg A.J."/>
            <person name="Griffiths-Jones S."/>
            <person name="Gross S."/>
            <person name="Guigo R."/>
            <person name="Gustafson E.A."/>
            <person name="Haerty W."/>
            <person name="Hahn M.W."/>
            <person name="Halligan D.L."/>
            <person name="Halpern A.L."/>
            <person name="Halter G.M."/>
            <person name="Han M.V."/>
            <person name="Heger A."/>
            <person name="Hillier L."/>
            <person name="Hinrichs A.S."/>
            <person name="Holmes I."/>
            <person name="Hoskins R.A."/>
            <person name="Hubisz M.J."/>
            <person name="Hultmark D."/>
            <person name="Huntley M.A."/>
            <person name="Jaffe D.B."/>
            <person name="Jagadeeshan S."/>
            <person name="Jeck W.R."/>
            <person name="Johnson J."/>
            <person name="Jones C.D."/>
            <person name="Jordan W.C."/>
            <person name="Karpen G.H."/>
            <person name="Kataoka E."/>
            <person name="Keightley P.D."/>
            <person name="Kheradpour P."/>
            <person name="Kirkness E.F."/>
            <person name="Koerich L.B."/>
            <person name="Kristiansen K."/>
            <person name="Kudrna D."/>
            <person name="Kulathinal R.J."/>
            <person name="Kumar S."/>
            <person name="Kwok R."/>
            <person name="Lander E."/>
            <person name="Langley C.H."/>
            <person name="Lapoint R."/>
            <person name="Lazzaro B.P."/>
            <person name="Lee S.J."/>
            <person name="Levesque L."/>
            <person name="Li R."/>
            <person name="Lin C.F."/>
            <person name="Lin M.F."/>
            <person name="Lindblad-Toh K."/>
            <person name="Llopart A."/>
            <person name="Long M."/>
            <person name="Low L."/>
            <person name="Lozovsky E."/>
            <person name="Lu J."/>
            <person name="Luo M."/>
            <person name="Machado C.A."/>
            <person name="Makalowski W."/>
            <person name="Marzo M."/>
            <person name="Matsuda M."/>
            <person name="Matzkin L."/>
            <person name="McAllister B."/>
            <person name="McBride C.S."/>
            <person name="McKernan B."/>
            <person name="McKernan K."/>
            <person name="Mendez-Lago M."/>
            <person name="Minx P."/>
            <person name="Mollenhauer M.U."/>
            <person name="Montooth K."/>
            <person name="Mount S.M."/>
            <person name="Mu X."/>
            <person name="Myers E."/>
            <person name="Negre B."/>
            <person name="Newfeld S."/>
            <person name="Nielsen R."/>
            <person name="Noor M.A."/>
            <person name="O'Grady P."/>
            <person name="Pachter L."/>
            <person name="Papaceit M."/>
            <person name="Parisi M.J."/>
            <person name="Parisi M."/>
            <person name="Parts L."/>
            <person name="Pedersen J.S."/>
            <person name="Pesole G."/>
            <person name="Phillippy A.M."/>
            <person name="Ponting C.P."/>
            <person name="Pop M."/>
            <person name="Porcelli D."/>
            <person name="Powell J.R."/>
            <person name="Prohaska S."/>
            <person name="Pruitt K."/>
            <person name="Puig M."/>
            <person name="Quesneville H."/>
            <person name="Ram K.R."/>
            <person name="Rand D."/>
            <person name="Rasmussen M.D."/>
            <person name="Reed L.K."/>
            <person name="Reenan R."/>
            <person name="Reily A."/>
            <person name="Remington K.A."/>
            <person name="Rieger T.T."/>
            <person name="Ritchie M.G."/>
            <person name="Robin C."/>
            <person name="Rogers Y.H."/>
            <person name="Rohde C."/>
            <person name="Rozas J."/>
            <person name="Rubenfield M.J."/>
            <person name="Ruiz A."/>
            <person name="Russo S."/>
            <person name="Salzberg S.L."/>
            <person name="Sanchez-Gracia A."/>
            <person name="Saranga D.J."/>
            <person name="Sato H."/>
            <person name="Schaeffer S.W."/>
            <person name="Schatz M.C."/>
            <person name="Schlenke T."/>
            <person name="Schwartz R."/>
            <person name="Segarra C."/>
            <person name="Singh R.S."/>
            <person name="Sirot L."/>
            <person name="Sirota M."/>
            <person name="Sisneros N.B."/>
            <person name="Smith C.D."/>
            <person name="Smith T.F."/>
            <person name="Spieth J."/>
            <person name="Stage D.E."/>
            <person name="Stark A."/>
            <person name="Stephan W."/>
            <person name="Strausberg R.L."/>
            <person name="Strempel S."/>
            <person name="Sturgill D."/>
            <person name="Sutton G."/>
            <person name="Sutton G.G."/>
            <person name="Tao W."/>
            <person name="Teichmann S."/>
            <person name="Tobari Y.N."/>
            <person name="Tomimura Y."/>
            <person name="Tsolas J.M."/>
            <person name="Valente V.L."/>
            <person name="Venter E."/>
            <person name="Venter J.C."/>
            <person name="Vicario S."/>
            <person name="Vieira F.G."/>
            <person name="Vilella A.J."/>
            <person name="Villasante A."/>
            <person name="Walenz B."/>
            <person name="Wang J."/>
            <person name="Wasserman M."/>
            <person name="Watts T."/>
            <person name="Wilson D."/>
            <person name="Wilson R.K."/>
            <person name="Wing R.A."/>
            <person name="Wolfner M.F."/>
            <person name="Wong A."/>
            <person name="Wong G.K."/>
            <person name="Wu C.I."/>
            <person name="Wu G."/>
            <person name="Yamamoto D."/>
            <person name="Yang H.P."/>
            <person name="Yang S.P."/>
            <person name="Yorke J.A."/>
            <person name="Yoshida K."/>
            <person name="Zdobnov E."/>
            <person name="Zhang P."/>
            <person name="Zhang Y."/>
            <person name="Zimin A.V."/>
            <person name="Baldwin J."/>
            <person name="Abdouelleil A."/>
            <person name="Abdulkadir J."/>
            <person name="Abebe A."/>
            <person name="Abera B."/>
            <person name="Abreu J."/>
            <person name="Acer S.C."/>
            <person name="Aftuck L."/>
            <person name="Alexander A."/>
            <person name="An P."/>
            <person name="Anderson E."/>
            <person name="Anderson S."/>
            <person name="Arachi H."/>
            <person name="Azer M."/>
            <person name="Bachantsang P."/>
            <person name="Barry A."/>
            <person name="Bayul T."/>
            <person name="Berlin A."/>
            <person name="Bessette D."/>
            <person name="Bloom T."/>
            <person name="Blye J."/>
            <person name="Boguslavskiy L."/>
            <person name="Bonnet C."/>
            <person name="Boukhgalter B."/>
            <person name="Bourzgui I."/>
            <person name="Brown A."/>
            <person name="Cahill P."/>
            <person name="Channer S."/>
            <person name="Cheshatsang Y."/>
            <person name="Chuda L."/>
            <person name="Citroen M."/>
            <person name="Collymore A."/>
            <person name="Cooke P."/>
            <person name="Costello M."/>
            <person name="D'Aco K."/>
            <person name="Daza R."/>
            <person name="De Haan G."/>
            <person name="DeGray S."/>
            <person name="DeMaso C."/>
            <person name="Dhargay N."/>
            <person name="Dooley K."/>
            <person name="Dooley E."/>
            <person name="Doricent M."/>
            <person name="Dorje P."/>
            <person name="Dorjee K."/>
            <person name="Dupes A."/>
            <person name="Elong R."/>
            <person name="Falk J."/>
            <person name="Farina A."/>
            <person name="Faro S."/>
            <person name="Ferguson D."/>
            <person name="Fisher S."/>
            <person name="Foley C.D."/>
            <person name="Franke A."/>
            <person name="Friedrich D."/>
            <person name="Gadbois L."/>
            <person name="Gearin G."/>
            <person name="Gearin C.R."/>
            <person name="Giannoukos G."/>
            <person name="Goode T."/>
            <person name="Graham J."/>
            <person name="Grandbois E."/>
            <person name="Grewal S."/>
            <person name="Gyaltsen K."/>
            <person name="Hafez N."/>
            <person name="Hagos B."/>
            <person name="Hall J."/>
            <person name="Henson C."/>
            <person name="Hollinger A."/>
            <person name="Honan T."/>
            <person name="Huard M.D."/>
            <person name="Hughes L."/>
            <person name="Hurhula B."/>
            <person name="Husby M.E."/>
            <person name="Kamat A."/>
            <person name="Kanga B."/>
            <person name="Kashin S."/>
            <person name="Khazanovich D."/>
            <person name="Kisner P."/>
            <person name="Lance K."/>
            <person name="Lara M."/>
            <person name="Lee W."/>
            <person name="Lennon N."/>
            <person name="Letendre F."/>
            <person name="LeVine R."/>
            <person name="Lipovsky A."/>
            <person name="Liu X."/>
            <person name="Liu J."/>
            <person name="Liu S."/>
            <person name="Lokyitsang T."/>
            <person name="Lokyitsang Y."/>
            <person name="Lubonja R."/>
            <person name="Lui A."/>
            <person name="MacDonald P."/>
            <person name="Magnisalis V."/>
            <person name="Maru K."/>
            <person name="Matthews C."/>
            <person name="McCusker W."/>
            <person name="McDonough S."/>
            <person name="Mehta T."/>
            <person name="Meldrim J."/>
            <person name="Meneus L."/>
            <person name="Mihai O."/>
            <person name="Mihalev A."/>
            <person name="Mihova T."/>
            <person name="Mittelman R."/>
            <person name="Mlenga V."/>
            <person name="Montmayeur A."/>
            <person name="Mulrain L."/>
            <person name="Navidi A."/>
            <person name="Naylor J."/>
            <person name="Negash T."/>
            <person name="Nguyen T."/>
            <person name="Nguyen N."/>
            <person name="Nicol R."/>
            <person name="Norbu C."/>
            <person name="Norbu N."/>
            <person name="Novod N."/>
            <person name="O'Neill B."/>
            <person name="Osman S."/>
            <person name="Markiewicz E."/>
            <person name="Oyono O.L."/>
            <person name="Patti C."/>
            <person name="Phunkhang P."/>
            <person name="Pierre F."/>
            <person name="Priest M."/>
            <person name="Raghuraman S."/>
            <person name="Rege F."/>
            <person name="Reyes R."/>
            <person name="Rise C."/>
            <person name="Rogov P."/>
            <person name="Ross K."/>
            <person name="Ryan E."/>
            <person name="Settipalli S."/>
            <person name="Shea T."/>
            <person name="Sherpa N."/>
            <person name="Shi L."/>
            <person name="Shih D."/>
            <person name="Sparrow T."/>
            <person name="Spaulding J."/>
            <person name="Stalker J."/>
            <person name="Stange-Thomann N."/>
            <person name="Stavropoulos S."/>
            <person name="Stone C."/>
            <person name="Strader C."/>
            <person name="Tesfaye S."/>
            <person name="Thomson T."/>
            <person name="Thoulutsang Y."/>
            <person name="Thoulutsang D."/>
            <person name="Topham K."/>
            <person name="Topping I."/>
            <person name="Tsamla T."/>
            <person name="Vassiliev H."/>
            <person name="Vo A."/>
            <person name="Wangchuk T."/>
            <person name="Wangdi T."/>
            <person name="Weiand M."/>
            <person name="Wilkinson J."/>
            <person name="Wilson A."/>
            <person name="Yadav S."/>
            <person name="Young G."/>
            <person name="Yu Q."/>
            <person name="Zembek L."/>
            <person name="Zhong D."/>
            <person name="Zimmer A."/>
            <person name="Zwirko Z."/>
            <person name="Jaffe D.B."/>
            <person name="Alvarez P."/>
            <person name="Brockman W."/>
            <person name="Butler J."/>
            <person name="Chin C."/>
            <person name="Gnerre S."/>
            <person name="Grabherr M."/>
            <person name="Kleber M."/>
            <person name="Mauceli E."/>
            <person name="MacCallum I."/>
        </authorList>
    </citation>
    <scope>NUCLEOTIDE SEQUENCE [LARGE SCALE GENOMIC DNA]</scope>
    <source>
        <strain evidence="3">Tucson 15010-1051.87</strain>
    </source>
</reference>
<organism evidence="2 3">
    <name type="scientific">Drosophila virilis</name>
    <name type="common">Fruit fly</name>
    <dbReference type="NCBI Taxonomy" id="7244"/>
    <lineage>
        <taxon>Eukaryota</taxon>
        <taxon>Metazoa</taxon>
        <taxon>Ecdysozoa</taxon>
        <taxon>Arthropoda</taxon>
        <taxon>Hexapoda</taxon>
        <taxon>Insecta</taxon>
        <taxon>Pterygota</taxon>
        <taxon>Neoptera</taxon>
        <taxon>Endopterygota</taxon>
        <taxon>Diptera</taxon>
        <taxon>Brachycera</taxon>
        <taxon>Muscomorpha</taxon>
        <taxon>Ephydroidea</taxon>
        <taxon>Drosophilidae</taxon>
        <taxon>Drosophila</taxon>
    </lineage>
</organism>
<dbReference type="OrthoDB" id="417678at2759"/>
<name>B4LI24_DROVI</name>
<sequence length="127" mass="14728">MPDNQLDDSDDKPKKSKKKWVMCCPKDLPKKPKPEPKIELPKPVVCEPIEKPPKKPKKAEKPACERPAHYRSGSEQRAYLEKEVVPILMEGMLALARDQPRDPISYLEKFWLEEQQKCDIPLPEDLL</sequence>
<dbReference type="eggNOG" id="KOG3944">
    <property type="taxonomic scope" value="Eukaryota"/>
</dbReference>
<dbReference type="HOGENOM" id="CLU_152772_0_0_1"/>
<dbReference type="EMBL" id="CH940647">
    <property type="protein sequence ID" value="EDW68568.1"/>
    <property type="molecule type" value="Genomic_DNA"/>
</dbReference>
<keyword evidence="3" id="KW-1185">Reference proteome</keyword>
<gene>
    <name evidence="2" type="primary">Dvir\GJ12783</name>
    <name evidence="2" type="ORF">Dvir_GJ12783</name>
</gene>
<feature type="compositionally biased region" description="Basic and acidic residues" evidence="1">
    <location>
        <begin position="27"/>
        <end position="40"/>
    </location>
</feature>
<dbReference type="Gene3D" id="1.20.890.10">
    <property type="entry name" value="cAMP-dependent protein kinase regulatory subunit, dimerization-anchoring domain"/>
    <property type="match status" value="1"/>
</dbReference>
<dbReference type="Proteomes" id="UP000008792">
    <property type="component" value="Unassembled WGS sequence"/>
</dbReference>